<dbReference type="PANTHER" id="PTHR23028:SF53">
    <property type="entry name" value="ACYL_TRANSF_3 DOMAIN-CONTAINING PROTEIN"/>
    <property type="match status" value="1"/>
</dbReference>
<dbReference type="Pfam" id="PF01757">
    <property type="entry name" value="Acyl_transf_3"/>
    <property type="match status" value="1"/>
</dbReference>
<feature type="region of interest" description="Disordered" evidence="1">
    <location>
        <begin position="425"/>
        <end position="451"/>
    </location>
</feature>
<gene>
    <name evidence="4" type="ORF">KIH73_00160</name>
</gene>
<comment type="caution">
    <text evidence="4">The sequence shown here is derived from an EMBL/GenBank/DDBJ whole genome shotgun (WGS) entry which is preliminary data.</text>
</comment>
<sequence length="626" mass="66846">MNGTIRYAGMDGIKGLALIGVIWYHLSQRTLPGGFIGVEVFYTVSGFLLGTGLLESSAHGGRAWLPRFYVRRLARLWPALAAMTLCVVPAAALVDTDALVGIGGQSAAALTFSTNWYEIATGGSYFATTSPQLLRHLWFVSLMAQVVVLLPAVVALTRRLAAPRLRPVVPAALAVLSVVLMAVLYDPQDDPTRVYFGTDTHCFGMLLGLALAWTLRAAGGPSPLPVALARRTLPWAATAALVMLMAMAVRVGQDESAFRGGLALTAVLTLVLIAGTITKDSWMCGLLEWRPLALLGRHSYGLYLWHWPVFLLVQLALPGWRGRGMWLIWTLTLAFSALAAALSWRIVERPVARWSDRRTGRGGASRDAARPMTARGRAVSRLRAFAAALAAIALAVGFVGAVRAAPGRSRTQIMLENNQAALEAEADRREQDARAQAEARERAEQEAAARAEAKQEALRTLTGEDVTVIGDSVTVGATPALQQALPGVVVDAQTSRFMREAPDIVAALAGQGQLRRYVVVSLNTNSAADQASFERIAAAAGDGHVLVIVNGYGDRSWIPVANQAAADYVRGHPATAALADWGAAIAAHTEWLASDGIHPTEQGAELYAQTVKEAIATWISYQAAAR</sequence>
<proteinExistence type="predicted"/>
<protein>
    <submittedName>
        <fullName evidence="4">Acyltransferase</fullName>
    </submittedName>
</protein>
<dbReference type="EMBL" id="JAHBBD010000001">
    <property type="protein sequence ID" value="MBW3081809.1"/>
    <property type="molecule type" value="Genomic_DNA"/>
</dbReference>
<keyword evidence="2" id="KW-1133">Transmembrane helix</keyword>
<evidence type="ECO:0000256" key="1">
    <source>
        <dbReference type="SAM" id="MobiDB-lite"/>
    </source>
</evidence>
<accession>A0ABS6W6S0</accession>
<dbReference type="Proteomes" id="UP000812844">
    <property type="component" value="Unassembled WGS sequence"/>
</dbReference>
<feature type="transmembrane region" description="Helical" evidence="2">
    <location>
        <begin position="136"/>
        <end position="156"/>
    </location>
</feature>
<dbReference type="InterPro" id="IPR002656">
    <property type="entry name" value="Acyl_transf_3_dom"/>
</dbReference>
<evidence type="ECO:0000313" key="4">
    <source>
        <dbReference type="EMBL" id="MBW3081809.1"/>
    </source>
</evidence>
<dbReference type="RefSeq" id="WP_219079499.1">
    <property type="nucleotide sequence ID" value="NZ_JAHBBD010000001.1"/>
</dbReference>
<evidence type="ECO:0000259" key="3">
    <source>
        <dbReference type="Pfam" id="PF01757"/>
    </source>
</evidence>
<name>A0ABS6W6S0_9BIFI</name>
<evidence type="ECO:0000256" key="2">
    <source>
        <dbReference type="SAM" id="Phobius"/>
    </source>
</evidence>
<feature type="domain" description="Acyltransferase 3" evidence="3">
    <location>
        <begin position="8"/>
        <end position="342"/>
    </location>
</feature>
<organism evidence="4 5">
    <name type="scientific">Bifidobacterium phasiani</name>
    <dbReference type="NCBI Taxonomy" id="2834431"/>
    <lineage>
        <taxon>Bacteria</taxon>
        <taxon>Bacillati</taxon>
        <taxon>Actinomycetota</taxon>
        <taxon>Actinomycetes</taxon>
        <taxon>Bifidobacteriales</taxon>
        <taxon>Bifidobacteriaceae</taxon>
        <taxon>Bifidobacterium</taxon>
    </lineage>
</organism>
<feature type="transmembrane region" description="Helical" evidence="2">
    <location>
        <begin position="257"/>
        <end position="278"/>
    </location>
</feature>
<feature type="transmembrane region" description="Helical" evidence="2">
    <location>
        <begin position="168"/>
        <end position="188"/>
    </location>
</feature>
<feature type="transmembrane region" description="Helical" evidence="2">
    <location>
        <begin position="7"/>
        <end position="26"/>
    </location>
</feature>
<reference evidence="4 5" key="1">
    <citation type="submission" date="2021-05" db="EMBL/GenBank/DDBJ databases">
        <title>Phylogenetic classification of ten novel species belonging to the genus Bifidobacterium comprising B. colchicus sp. nov., B. abeli sp. nov., B. bicoloris sp. nov., B. guerezis sp. nov., B. rosaliae sp. nov., B. santillanensis sp. nov., B. argentati sp. nov., B. amazzoni sp. nov., B. pluviali sp. nov., and B. pinnaculum sp. nov.</title>
        <authorList>
            <person name="Lugli G.A."/>
            <person name="Ruiz Garcia L."/>
            <person name="Margolles A."/>
            <person name="Ventura M."/>
        </authorList>
    </citation>
    <scope>NUCLEOTIDE SEQUENCE [LARGE SCALE GENOMIC DNA]</scope>
    <source>
        <strain evidence="4 5">6T3</strain>
    </source>
</reference>
<evidence type="ECO:0000313" key="5">
    <source>
        <dbReference type="Proteomes" id="UP000812844"/>
    </source>
</evidence>
<feature type="transmembrane region" description="Helical" evidence="2">
    <location>
        <begin position="32"/>
        <end position="54"/>
    </location>
</feature>
<keyword evidence="2" id="KW-0812">Transmembrane</keyword>
<dbReference type="GO" id="GO:0016746">
    <property type="term" value="F:acyltransferase activity"/>
    <property type="evidence" value="ECO:0007669"/>
    <property type="project" value="UniProtKB-KW"/>
</dbReference>
<feature type="transmembrane region" description="Helical" evidence="2">
    <location>
        <begin position="75"/>
        <end position="94"/>
    </location>
</feature>
<dbReference type="InterPro" id="IPR050879">
    <property type="entry name" value="Acyltransferase_3"/>
</dbReference>
<keyword evidence="2" id="KW-0472">Membrane</keyword>
<dbReference type="PANTHER" id="PTHR23028">
    <property type="entry name" value="ACETYLTRANSFERASE"/>
    <property type="match status" value="1"/>
</dbReference>
<keyword evidence="5" id="KW-1185">Reference proteome</keyword>
<feature type="transmembrane region" description="Helical" evidence="2">
    <location>
        <begin position="233"/>
        <end position="251"/>
    </location>
</feature>
<keyword evidence="4" id="KW-0012">Acyltransferase</keyword>
<feature type="transmembrane region" description="Helical" evidence="2">
    <location>
        <begin position="382"/>
        <end position="402"/>
    </location>
</feature>
<feature type="transmembrane region" description="Helical" evidence="2">
    <location>
        <begin position="326"/>
        <end position="347"/>
    </location>
</feature>
<keyword evidence="4" id="KW-0808">Transferase</keyword>